<feature type="chain" id="PRO_5040812373" description="Apple domain-containing protein" evidence="1">
    <location>
        <begin position="26"/>
        <end position="204"/>
    </location>
</feature>
<accession>A0A9X0A0D3</accession>
<reference evidence="2" key="1">
    <citation type="submission" date="2023-01" db="EMBL/GenBank/DDBJ databases">
        <title>Genome assembly of the deep-sea coral Lophelia pertusa.</title>
        <authorList>
            <person name="Herrera S."/>
            <person name="Cordes E."/>
        </authorList>
    </citation>
    <scope>NUCLEOTIDE SEQUENCE</scope>
    <source>
        <strain evidence="2">USNM1676648</strain>
        <tissue evidence="2">Polyp</tissue>
    </source>
</reference>
<organism evidence="2 3">
    <name type="scientific">Desmophyllum pertusum</name>
    <dbReference type="NCBI Taxonomy" id="174260"/>
    <lineage>
        <taxon>Eukaryota</taxon>
        <taxon>Metazoa</taxon>
        <taxon>Cnidaria</taxon>
        <taxon>Anthozoa</taxon>
        <taxon>Hexacorallia</taxon>
        <taxon>Scleractinia</taxon>
        <taxon>Caryophylliina</taxon>
        <taxon>Caryophylliidae</taxon>
        <taxon>Desmophyllum</taxon>
    </lineage>
</organism>
<comment type="caution">
    <text evidence="2">The sequence shown here is derived from an EMBL/GenBank/DDBJ whole genome shotgun (WGS) entry which is preliminary data.</text>
</comment>
<dbReference type="Proteomes" id="UP001163046">
    <property type="component" value="Unassembled WGS sequence"/>
</dbReference>
<name>A0A9X0A0D3_9CNID</name>
<keyword evidence="3" id="KW-1185">Reference proteome</keyword>
<protein>
    <recommendedName>
        <fullName evidence="4">Apple domain-containing protein</fullName>
    </recommendedName>
</protein>
<proteinExistence type="predicted"/>
<dbReference type="EMBL" id="MU825413">
    <property type="protein sequence ID" value="KAJ7390700.1"/>
    <property type="molecule type" value="Genomic_DNA"/>
</dbReference>
<evidence type="ECO:0000313" key="2">
    <source>
        <dbReference type="EMBL" id="KAJ7390700.1"/>
    </source>
</evidence>
<keyword evidence="1" id="KW-0732">Signal</keyword>
<feature type="signal peptide" evidence="1">
    <location>
        <begin position="1"/>
        <end position="25"/>
    </location>
</feature>
<sequence>MAMTVCFKMIPIVFYFAFTTLRIHATRCSAQNEFFEFQKLIKNQTFSGQRLAGQDAKVFDREVFTTLQCLDICLRTEQCDSIGIKEAVTKKICRINRASRNNFLQNRKNWFHINIGTQALRKILRSADEACEETETVDETSSTTQTQVKLDDFCANVAPSVEACAKKKRQGNCAGTWTARVLENGWCCIDQDHPSKHCCCPIPQ</sequence>
<evidence type="ECO:0000313" key="3">
    <source>
        <dbReference type="Proteomes" id="UP001163046"/>
    </source>
</evidence>
<dbReference type="AlphaFoldDB" id="A0A9X0A0D3"/>
<dbReference type="OrthoDB" id="5987534at2759"/>
<evidence type="ECO:0000256" key="1">
    <source>
        <dbReference type="SAM" id="SignalP"/>
    </source>
</evidence>
<evidence type="ECO:0008006" key="4">
    <source>
        <dbReference type="Google" id="ProtNLM"/>
    </source>
</evidence>
<gene>
    <name evidence="2" type="ORF">OS493_023416</name>
</gene>